<dbReference type="PANTHER" id="PTHR38386">
    <property type="entry name" value="OS05G0426900 PROTEIN"/>
    <property type="match status" value="1"/>
</dbReference>
<comment type="caution">
    <text evidence="2">The sequence shown here is derived from an EMBL/GenBank/DDBJ whole genome shotgun (WGS) entry which is preliminary data.</text>
</comment>
<reference evidence="3" key="1">
    <citation type="journal article" date="2016" name="Nat. Biotechnol.">
        <title>Sequencing wild and cultivated cassava and related species reveals extensive interspecific hybridization and genetic diversity.</title>
        <authorList>
            <person name="Bredeson J.V."/>
            <person name="Lyons J.B."/>
            <person name="Prochnik S.E."/>
            <person name="Wu G.A."/>
            <person name="Ha C.M."/>
            <person name="Edsinger-Gonzales E."/>
            <person name="Grimwood J."/>
            <person name="Schmutz J."/>
            <person name="Rabbi I.Y."/>
            <person name="Egesi C."/>
            <person name="Nauluvula P."/>
            <person name="Lebot V."/>
            <person name="Ndunguru J."/>
            <person name="Mkamilo G."/>
            <person name="Bart R.S."/>
            <person name="Setter T.L."/>
            <person name="Gleadow R.M."/>
            <person name="Kulakow P."/>
            <person name="Ferguson M.E."/>
            <person name="Rounsley S."/>
            <person name="Rokhsar D.S."/>
        </authorList>
    </citation>
    <scope>NUCLEOTIDE SEQUENCE [LARGE SCALE GENOMIC DNA]</scope>
    <source>
        <strain evidence="3">cv. AM560-2</strain>
    </source>
</reference>
<dbReference type="OrthoDB" id="1931397at2759"/>
<feature type="region of interest" description="Disordered" evidence="1">
    <location>
        <begin position="77"/>
        <end position="107"/>
    </location>
</feature>
<dbReference type="AlphaFoldDB" id="A0A2C9V701"/>
<accession>A0A2C9V701</accession>
<dbReference type="OMA" id="NNCEMFG"/>
<proteinExistence type="predicted"/>
<evidence type="ECO:0000256" key="1">
    <source>
        <dbReference type="SAM" id="MobiDB-lite"/>
    </source>
</evidence>
<evidence type="ECO:0000313" key="3">
    <source>
        <dbReference type="Proteomes" id="UP000091857"/>
    </source>
</evidence>
<keyword evidence="3" id="KW-1185">Reference proteome</keyword>
<protein>
    <submittedName>
        <fullName evidence="2">Uncharacterized protein</fullName>
    </submittedName>
</protein>
<feature type="region of interest" description="Disordered" evidence="1">
    <location>
        <begin position="123"/>
        <end position="161"/>
    </location>
</feature>
<evidence type="ECO:0000313" key="2">
    <source>
        <dbReference type="EMBL" id="OAY39713.1"/>
    </source>
</evidence>
<dbReference type="PANTHER" id="PTHR38386:SF6">
    <property type="entry name" value="OS05G0426900 PROTEIN"/>
    <property type="match status" value="1"/>
</dbReference>
<dbReference type="EMBL" id="CM004396">
    <property type="protein sequence ID" value="OAY39713.1"/>
    <property type="molecule type" value="Genomic_DNA"/>
</dbReference>
<name>A0A2C9V701_MANES</name>
<dbReference type="Gramene" id="Manes.10G117000.1.v8.1">
    <property type="protein sequence ID" value="Manes.10G117000.1.v8.1.CDS.1"/>
    <property type="gene ID" value="Manes.10G117000.v8.1"/>
</dbReference>
<sequence length="173" mass="19132">MKGYSKIKIFNPTSAKSRSIDLSYPLTSSELKKANSQTDTDSKPQEKITSQLQNFNYTNTKPTTTITNTATANENLQDSLSWLQDEEGYKESSKLGRNSSVSSASGFQSAVKKAFSMRRSSSVSESYCRIHDQSSGFPSPTHDDEDDGSPTRSVKKKNSRSRILRACKKLVGL</sequence>
<gene>
    <name evidence="2" type="ORF">MANES_10G117000v8</name>
</gene>
<organism evidence="2 3">
    <name type="scientific">Manihot esculenta</name>
    <name type="common">Cassava</name>
    <name type="synonym">Jatropha manihot</name>
    <dbReference type="NCBI Taxonomy" id="3983"/>
    <lineage>
        <taxon>Eukaryota</taxon>
        <taxon>Viridiplantae</taxon>
        <taxon>Streptophyta</taxon>
        <taxon>Embryophyta</taxon>
        <taxon>Tracheophyta</taxon>
        <taxon>Spermatophyta</taxon>
        <taxon>Magnoliopsida</taxon>
        <taxon>eudicotyledons</taxon>
        <taxon>Gunneridae</taxon>
        <taxon>Pentapetalae</taxon>
        <taxon>rosids</taxon>
        <taxon>fabids</taxon>
        <taxon>Malpighiales</taxon>
        <taxon>Euphorbiaceae</taxon>
        <taxon>Crotonoideae</taxon>
        <taxon>Manihoteae</taxon>
        <taxon>Manihot</taxon>
    </lineage>
</organism>
<dbReference type="Proteomes" id="UP000091857">
    <property type="component" value="Chromosome 10"/>
</dbReference>